<accession>A0A6J5P4G5</accession>
<evidence type="ECO:0000313" key="2">
    <source>
        <dbReference type="EMBL" id="CAB4165902.1"/>
    </source>
</evidence>
<feature type="region of interest" description="Disordered" evidence="1">
    <location>
        <begin position="1"/>
        <end position="20"/>
    </location>
</feature>
<dbReference type="EMBL" id="LR796784">
    <property type="protein sequence ID" value="CAB4165902.1"/>
    <property type="molecule type" value="Genomic_DNA"/>
</dbReference>
<protein>
    <submittedName>
        <fullName evidence="2">Uncharacterized protein</fullName>
    </submittedName>
</protein>
<name>A0A6J5P4G5_9CAUD</name>
<feature type="region of interest" description="Disordered" evidence="1">
    <location>
        <begin position="26"/>
        <end position="47"/>
    </location>
</feature>
<evidence type="ECO:0000256" key="1">
    <source>
        <dbReference type="SAM" id="MobiDB-lite"/>
    </source>
</evidence>
<reference evidence="2" key="1">
    <citation type="submission" date="2020-04" db="EMBL/GenBank/DDBJ databases">
        <authorList>
            <person name="Chiriac C."/>
            <person name="Salcher M."/>
            <person name="Ghai R."/>
            <person name="Kavagutti S V."/>
        </authorList>
    </citation>
    <scope>NUCLEOTIDE SEQUENCE</scope>
</reference>
<organism evidence="2">
    <name type="scientific">uncultured Caudovirales phage</name>
    <dbReference type="NCBI Taxonomy" id="2100421"/>
    <lineage>
        <taxon>Viruses</taxon>
        <taxon>Duplodnaviria</taxon>
        <taxon>Heunggongvirae</taxon>
        <taxon>Uroviricota</taxon>
        <taxon>Caudoviricetes</taxon>
        <taxon>Peduoviridae</taxon>
        <taxon>Maltschvirus</taxon>
        <taxon>Maltschvirus maltsch</taxon>
    </lineage>
</organism>
<gene>
    <name evidence="2" type="ORF">UFOVP841_9</name>
</gene>
<feature type="compositionally biased region" description="Basic and acidic residues" evidence="1">
    <location>
        <begin position="1"/>
        <end position="11"/>
    </location>
</feature>
<proteinExistence type="predicted"/>
<sequence>MAKEIMLEDGRTALFDDDATEQEINQKLQSSGLKRQAGPSQPKDYPSVQQMGPAVPAMASLANSLAFGVPEMAARAMGGGQYIDAVRQEYPMATTAGDVLGLANPARLAAKAGTAGVKRMMSGPGVTEEILRRPAGTGPGIAQTARNVAERTAGVGTGIMGAQAGAAALGGARSENYGAGAQQGAQTFRTAAINAPGISLVPGAQGTIGAVTGVVPGVLGGGAAMANYLSIDEMIRQEAAKRALQGPR</sequence>